<name>A0A2H3KAF9_9FLAO</name>
<dbReference type="Proteomes" id="UP000220828">
    <property type="component" value="Unassembled WGS sequence"/>
</dbReference>
<evidence type="ECO:0000313" key="1">
    <source>
        <dbReference type="EMBL" id="PDS23560.1"/>
    </source>
</evidence>
<dbReference type="RefSeq" id="WP_097554423.1">
    <property type="nucleotide sequence ID" value="NZ_PCMW01000058.1"/>
</dbReference>
<dbReference type="EMBL" id="PCMW01000058">
    <property type="protein sequence ID" value="PDS23560.1"/>
    <property type="molecule type" value="Genomic_DNA"/>
</dbReference>
<organism evidence="1 2">
    <name type="scientific">Flavobacterium branchiophilum</name>
    <dbReference type="NCBI Taxonomy" id="55197"/>
    <lineage>
        <taxon>Bacteria</taxon>
        <taxon>Pseudomonadati</taxon>
        <taxon>Bacteroidota</taxon>
        <taxon>Flavobacteriia</taxon>
        <taxon>Flavobacteriales</taxon>
        <taxon>Flavobacteriaceae</taxon>
        <taxon>Flavobacterium</taxon>
    </lineage>
</organism>
<sequence length="318" mass="37756">MIDYLILIKRKITDVEKKKLISKNGLLEQMTAQKPYFDNSVKYIFEGGIYIKIDRDNKLTIKGSLHKYFNYLATKKMLNDNRFTMHQANETLLKLIENIGFETNNVFVTSYEIGANIQVSINPKMIFEQITSISVFDDLTIKKQMFVNASYKDNRHITTYKHKDIRVYYKMYDKYFEMKAKHKPIPNDKFLIRIETVNKKLEKTLLGDFMELENLQRLKKQFVKKWNNLNFDFMIDAPKGTHNNKRSLAKEIILNGKQSVIENYKTQKLEGKIPTKIFRNIIAFCNEWDLIKHEFKPKQSEICIIWANCYNAEIQELN</sequence>
<evidence type="ECO:0000313" key="2">
    <source>
        <dbReference type="Proteomes" id="UP000220828"/>
    </source>
</evidence>
<gene>
    <name evidence="1" type="ORF">B0A77_10670</name>
</gene>
<dbReference type="OrthoDB" id="1091202at2"/>
<dbReference type="AlphaFoldDB" id="A0A2H3KAF9"/>
<comment type="caution">
    <text evidence="1">The sequence shown here is derived from an EMBL/GenBank/DDBJ whole genome shotgun (WGS) entry which is preliminary data.</text>
</comment>
<protein>
    <submittedName>
        <fullName evidence="1">Uncharacterized protein</fullName>
    </submittedName>
</protein>
<proteinExistence type="predicted"/>
<accession>A0A2H3KAF9</accession>
<reference evidence="1 2" key="1">
    <citation type="submission" date="2017-09" db="EMBL/GenBank/DDBJ databases">
        <title>Whole genomes of Flavobacteriaceae.</title>
        <authorList>
            <person name="Stine C."/>
            <person name="Li C."/>
            <person name="Tadesse D."/>
        </authorList>
    </citation>
    <scope>NUCLEOTIDE SEQUENCE [LARGE SCALE GENOMIC DNA]</scope>
    <source>
        <strain evidence="1 2">ATCC 35036</strain>
    </source>
</reference>